<evidence type="ECO:0000256" key="1">
    <source>
        <dbReference type="SAM" id="Phobius"/>
    </source>
</evidence>
<evidence type="ECO:0000313" key="2">
    <source>
        <dbReference type="EMBL" id="KAG7449697.1"/>
    </source>
</evidence>
<dbReference type="GeneID" id="66099087"/>
<organism evidence="2 3">
    <name type="scientific">Guyanagaster necrorhizus</name>
    <dbReference type="NCBI Taxonomy" id="856835"/>
    <lineage>
        <taxon>Eukaryota</taxon>
        <taxon>Fungi</taxon>
        <taxon>Dikarya</taxon>
        <taxon>Basidiomycota</taxon>
        <taxon>Agaricomycotina</taxon>
        <taxon>Agaricomycetes</taxon>
        <taxon>Agaricomycetidae</taxon>
        <taxon>Agaricales</taxon>
        <taxon>Marasmiineae</taxon>
        <taxon>Physalacriaceae</taxon>
        <taxon>Guyanagaster</taxon>
    </lineage>
</organism>
<sequence length="294" mass="33038">MTSSGLLHLRDITAQKTSKSIFAVVVLTCGVAAPIPYRSIRRVIVLWPLTCGCIACTKALCDQRFMRFYNYGKESRFGEGEGSVLQNVSASGVGLIKLSLRYRHVTYPFDVCSHHYLESEIVPAFITMSIWLHAYLNHGSSYVSFSGTLGPFISVHILRAHRPCKAGVIVISSRALEVVGILIWICDGTPKHSVLHFPFRFLSGNPHSAKERYPNCFLNYHGTWRVESGTGLFTHVPSFSRSSITSVFSYIFVLPHWQLLNPFMHCTCSRQEREVKCGIKGANWMTRTSWIKGS</sequence>
<evidence type="ECO:0000313" key="3">
    <source>
        <dbReference type="Proteomes" id="UP000812287"/>
    </source>
</evidence>
<gene>
    <name evidence="2" type="ORF">BT62DRAFT_1001988</name>
</gene>
<name>A0A9P7W022_9AGAR</name>
<feature type="transmembrane region" description="Helical" evidence="1">
    <location>
        <begin position="20"/>
        <end position="37"/>
    </location>
</feature>
<accession>A0A9P7W022</accession>
<dbReference type="AlphaFoldDB" id="A0A9P7W022"/>
<keyword evidence="1" id="KW-0472">Membrane</keyword>
<keyword evidence="1" id="KW-1133">Transmembrane helix</keyword>
<comment type="caution">
    <text evidence="2">The sequence shown here is derived from an EMBL/GenBank/DDBJ whole genome shotgun (WGS) entry which is preliminary data.</text>
</comment>
<dbReference type="RefSeq" id="XP_043043197.1">
    <property type="nucleotide sequence ID" value="XM_043176800.1"/>
</dbReference>
<dbReference type="EMBL" id="MU250527">
    <property type="protein sequence ID" value="KAG7449697.1"/>
    <property type="molecule type" value="Genomic_DNA"/>
</dbReference>
<protein>
    <submittedName>
        <fullName evidence="2">Uncharacterized protein</fullName>
    </submittedName>
</protein>
<reference evidence="2" key="1">
    <citation type="submission" date="2020-11" db="EMBL/GenBank/DDBJ databases">
        <title>Adaptations for nitrogen fixation in a non-lichenized fungal sporocarp promotes dispersal by wood-feeding termites.</title>
        <authorList>
            <consortium name="DOE Joint Genome Institute"/>
            <person name="Koch R.A."/>
            <person name="Yoon G."/>
            <person name="Arayal U."/>
            <person name="Lail K."/>
            <person name="Amirebrahimi M."/>
            <person name="Labutti K."/>
            <person name="Lipzen A."/>
            <person name="Riley R."/>
            <person name="Barry K."/>
            <person name="Henrissat B."/>
            <person name="Grigoriev I.V."/>
            <person name="Herr J.R."/>
            <person name="Aime M.C."/>
        </authorList>
    </citation>
    <scope>NUCLEOTIDE SEQUENCE</scope>
    <source>
        <strain evidence="2">MCA 3950</strain>
    </source>
</reference>
<keyword evidence="1" id="KW-0812">Transmembrane</keyword>
<keyword evidence="3" id="KW-1185">Reference proteome</keyword>
<dbReference type="Proteomes" id="UP000812287">
    <property type="component" value="Unassembled WGS sequence"/>
</dbReference>
<proteinExistence type="predicted"/>